<evidence type="ECO:0000313" key="3">
    <source>
        <dbReference type="Proteomes" id="UP000595708"/>
    </source>
</evidence>
<keyword evidence="1" id="KW-0812">Transmembrane</keyword>
<keyword evidence="3" id="KW-1185">Reference proteome</keyword>
<dbReference type="RefSeq" id="WP_201329731.1">
    <property type="nucleotide sequence ID" value="NZ_AP023215.1"/>
</dbReference>
<organism evidence="2 3">
    <name type="scientific">Candidatus Profftella armatura</name>
    <name type="common">Diaphorina cf. continua</name>
    <dbReference type="NCBI Taxonomy" id="2661583"/>
    <lineage>
        <taxon>Bacteria</taxon>
        <taxon>Pseudomonadati</taxon>
        <taxon>Pseudomonadota</taxon>
        <taxon>Betaproteobacteria</taxon>
        <taxon>Candidatus Profftella</taxon>
    </lineage>
</organism>
<accession>A0A7R6VZ64</accession>
<feature type="transmembrane region" description="Helical" evidence="1">
    <location>
        <begin position="44"/>
        <end position="60"/>
    </location>
</feature>
<gene>
    <name evidence="2" type="ORF">PADco_3260</name>
</gene>
<name>A0A7R6VZ64_9PROT</name>
<dbReference type="AlphaFoldDB" id="A0A7R6VZ64"/>
<evidence type="ECO:0000256" key="1">
    <source>
        <dbReference type="SAM" id="Phobius"/>
    </source>
</evidence>
<dbReference type="EMBL" id="AP023215">
    <property type="protein sequence ID" value="BCG49746.1"/>
    <property type="molecule type" value="Genomic_DNA"/>
</dbReference>
<keyword evidence="1" id="KW-0472">Membrane</keyword>
<protein>
    <submittedName>
        <fullName evidence="2">Uncharacterized protein</fullName>
    </submittedName>
</protein>
<dbReference type="KEGG" id="parm:PADco_3260"/>
<feature type="transmembrane region" description="Helical" evidence="1">
    <location>
        <begin position="12"/>
        <end position="32"/>
    </location>
</feature>
<reference evidence="2 3" key="1">
    <citation type="journal article" date="2020" name="Genome Biol. Evol.">
        <title>Comparative Genomics Underlines Multiple Roles of Profftella, an Obligate Symbiont of Psyllids: Providing Toxins, Vitamins, and Carotenoids.</title>
        <authorList>
            <person name="Nakabachi A."/>
            <person name="Piel J."/>
            <person name="Malenovsky I."/>
            <person name="Hirose Y."/>
        </authorList>
    </citation>
    <scope>NUCLEOTIDE SEQUENCE [LARGE SCALE GENOMIC DNA]</scope>
    <source>
        <strain evidence="2 3">Dco</strain>
    </source>
</reference>
<evidence type="ECO:0000313" key="2">
    <source>
        <dbReference type="EMBL" id="BCG49746.1"/>
    </source>
</evidence>
<keyword evidence="1" id="KW-1133">Transmembrane helix</keyword>
<sequence length="72" mass="8413">MIKKNIKEFNFIKIIQVIMNVFYNIGASNLLLTLPFNTIKQYNLSYLIIKTIIIISNNLYQSDAQKSKKRTS</sequence>
<dbReference type="Proteomes" id="UP000595708">
    <property type="component" value="Chromosome"/>
</dbReference>
<proteinExistence type="predicted"/>